<dbReference type="OrthoDB" id="2665148at2"/>
<evidence type="ECO:0000313" key="2">
    <source>
        <dbReference type="Proteomes" id="UP000490800"/>
    </source>
</evidence>
<protein>
    <submittedName>
        <fullName evidence="1">Uncharacterized protein</fullName>
    </submittedName>
</protein>
<gene>
    <name evidence="1" type="ORF">EDM21_21605</name>
</gene>
<dbReference type="EMBL" id="RHLK01000018">
    <property type="protein sequence ID" value="MVP02079.1"/>
    <property type="molecule type" value="Genomic_DNA"/>
</dbReference>
<comment type="caution">
    <text evidence="1">The sequence shown here is derived from an EMBL/GenBank/DDBJ whole genome shotgun (WGS) entry which is preliminary data.</text>
</comment>
<accession>A0A7X3K195</accession>
<name>A0A7X3K195_9BACL</name>
<keyword evidence="2" id="KW-1185">Reference proteome</keyword>
<evidence type="ECO:0000313" key="1">
    <source>
        <dbReference type="EMBL" id="MVP02079.1"/>
    </source>
</evidence>
<sequence length="92" mass="10933">MNLEYKGLNHRKRVIWIDKDYYDELRPFEGFELEEWQIPRYRDLVETAESCMGRKLTKTEARTMNGLSAGESDTCQHIVRFIREAFENGKAT</sequence>
<organism evidence="1 2">
    <name type="scientific">Paenibacillus lutrae</name>
    <dbReference type="NCBI Taxonomy" id="2078573"/>
    <lineage>
        <taxon>Bacteria</taxon>
        <taxon>Bacillati</taxon>
        <taxon>Bacillota</taxon>
        <taxon>Bacilli</taxon>
        <taxon>Bacillales</taxon>
        <taxon>Paenibacillaceae</taxon>
        <taxon>Paenibacillus</taxon>
    </lineage>
</organism>
<dbReference type="AlphaFoldDB" id="A0A7X3K195"/>
<dbReference type="Proteomes" id="UP000490800">
    <property type="component" value="Unassembled WGS sequence"/>
</dbReference>
<dbReference type="RefSeq" id="WP_157338509.1">
    <property type="nucleotide sequence ID" value="NZ_RHLK01000018.1"/>
</dbReference>
<reference evidence="1 2" key="1">
    <citation type="journal article" date="2019" name="Microorganisms">
        <title>Paenibacillus lutrae sp. nov., A Chitinolytic Species Isolated from A River Otter in Castril Natural Park, Granada, Spain.</title>
        <authorList>
            <person name="Rodriguez M."/>
            <person name="Reina J.C."/>
            <person name="Bejar V."/>
            <person name="Llamas I."/>
        </authorList>
    </citation>
    <scope>NUCLEOTIDE SEQUENCE [LARGE SCALE GENOMIC DNA]</scope>
    <source>
        <strain evidence="1 2">N10</strain>
    </source>
</reference>
<proteinExistence type="predicted"/>